<reference evidence="2" key="1">
    <citation type="submission" date="2023-05" db="EMBL/GenBank/DDBJ databases">
        <title>Nepenthes gracilis genome sequencing.</title>
        <authorList>
            <person name="Fukushima K."/>
        </authorList>
    </citation>
    <scope>NUCLEOTIDE SEQUENCE</scope>
    <source>
        <strain evidence="2">SING2019-196</strain>
    </source>
</reference>
<dbReference type="AlphaFoldDB" id="A0AAD3XPA2"/>
<sequence>MHNSTRSVCLLVLDDAKFHVLVNVDVLQFMTSKPTEHGSLPRKLVKAAYILVFLWIGAVLLLEQVVFLSRCMLYEVCYMLH</sequence>
<protein>
    <submittedName>
        <fullName evidence="2">Uncharacterized protein</fullName>
    </submittedName>
</protein>
<gene>
    <name evidence="2" type="ORF">Nepgr_014168</name>
</gene>
<accession>A0AAD3XPA2</accession>
<keyword evidence="3" id="KW-1185">Reference proteome</keyword>
<proteinExistence type="predicted"/>
<name>A0AAD3XPA2_NEPGR</name>
<evidence type="ECO:0000313" key="3">
    <source>
        <dbReference type="Proteomes" id="UP001279734"/>
    </source>
</evidence>
<dbReference type="Proteomes" id="UP001279734">
    <property type="component" value="Unassembled WGS sequence"/>
</dbReference>
<evidence type="ECO:0000256" key="1">
    <source>
        <dbReference type="SAM" id="Phobius"/>
    </source>
</evidence>
<organism evidence="2 3">
    <name type="scientific">Nepenthes gracilis</name>
    <name type="common">Slender pitcher plant</name>
    <dbReference type="NCBI Taxonomy" id="150966"/>
    <lineage>
        <taxon>Eukaryota</taxon>
        <taxon>Viridiplantae</taxon>
        <taxon>Streptophyta</taxon>
        <taxon>Embryophyta</taxon>
        <taxon>Tracheophyta</taxon>
        <taxon>Spermatophyta</taxon>
        <taxon>Magnoliopsida</taxon>
        <taxon>eudicotyledons</taxon>
        <taxon>Gunneridae</taxon>
        <taxon>Pentapetalae</taxon>
        <taxon>Caryophyllales</taxon>
        <taxon>Nepenthaceae</taxon>
        <taxon>Nepenthes</taxon>
    </lineage>
</organism>
<keyword evidence="1" id="KW-0472">Membrane</keyword>
<keyword evidence="1" id="KW-1133">Transmembrane helix</keyword>
<evidence type="ECO:0000313" key="2">
    <source>
        <dbReference type="EMBL" id="GMH12327.1"/>
    </source>
</evidence>
<comment type="caution">
    <text evidence="2">The sequence shown here is derived from an EMBL/GenBank/DDBJ whole genome shotgun (WGS) entry which is preliminary data.</text>
</comment>
<keyword evidence="1" id="KW-0812">Transmembrane</keyword>
<feature type="transmembrane region" description="Helical" evidence="1">
    <location>
        <begin position="47"/>
        <end position="69"/>
    </location>
</feature>
<dbReference type="EMBL" id="BSYO01000011">
    <property type="protein sequence ID" value="GMH12327.1"/>
    <property type="molecule type" value="Genomic_DNA"/>
</dbReference>